<dbReference type="Proteomes" id="UP001379949">
    <property type="component" value="Unassembled WGS sequence"/>
</dbReference>
<sequence length="273" mass="30719">MTRLLVFSDLDGTLLDHHTYSFQPALQAFQALKTFTIPCILNTSKTYAELTQLRNELNHQDPFIVENGAAVYIPKHLGLPVDASMEDHGDYWLKSFGPKRQILIDLISEYKTHYRFQSFCDMQAQNIVDLTGLSEANAQLAMQREFTEPMVWQDSNIALNTLKQALEPQGVQLQKGGRFIHLMGSDCDKARAMLWLSARYETHFQEAVTTMALGDGDNDVGMLSKADIPVVIRSPVHAPPEVPYRHDAWLTDGYGPEGWAQAIDKALIKQGIL</sequence>
<keyword evidence="5" id="KW-1185">Reference proteome</keyword>
<dbReference type="NCBIfam" id="TIGR01486">
    <property type="entry name" value="HAD-SF-IIB-MPGP"/>
    <property type="match status" value="1"/>
</dbReference>
<dbReference type="NCBIfam" id="NF001218">
    <property type="entry name" value="PRK00192.1-5"/>
    <property type="match status" value="1"/>
</dbReference>
<organism evidence="4 5">
    <name type="scientific">Marinomonas arenicola</name>
    <dbReference type="NCBI Taxonomy" id="569601"/>
    <lineage>
        <taxon>Bacteria</taxon>
        <taxon>Pseudomonadati</taxon>
        <taxon>Pseudomonadota</taxon>
        <taxon>Gammaproteobacteria</taxon>
        <taxon>Oceanospirillales</taxon>
        <taxon>Oceanospirillaceae</taxon>
        <taxon>Marinomonas</taxon>
    </lineage>
</organism>
<dbReference type="NCBIfam" id="TIGR01484">
    <property type="entry name" value="HAD-SF-IIB"/>
    <property type="match status" value="1"/>
</dbReference>
<evidence type="ECO:0000256" key="3">
    <source>
        <dbReference type="ARBA" id="ARBA00022842"/>
    </source>
</evidence>
<dbReference type="Pfam" id="PF08282">
    <property type="entry name" value="Hydrolase_3"/>
    <property type="match status" value="1"/>
</dbReference>
<name>A0ABU9G514_9GAMM</name>
<evidence type="ECO:0000313" key="4">
    <source>
        <dbReference type="EMBL" id="MEL0613582.1"/>
    </source>
</evidence>
<accession>A0ABU9G514</accession>
<evidence type="ECO:0000256" key="1">
    <source>
        <dbReference type="ARBA" id="ARBA00022723"/>
    </source>
</evidence>
<gene>
    <name evidence="4" type="ORF">V6242_10525</name>
</gene>
<dbReference type="SUPFAM" id="SSF56784">
    <property type="entry name" value="HAD-like"/>
    <property type="match status" value="1"/>
</dbReference>
<protein>
    <submittedName>
        <fullName evidence="4">HAD-IIB family hydrolase</fullName>
    </submittedName>
</protein>
<comment type="caution">
    <text evidence="4">The sequence shown here is derived from an EMBL/GenBank/DDBJ whole genome shotgun (WGS) entry which is preliminary data.</text>
</comment>
<dbReference type="InterPro" id="IPR023214">
    <property type="entry name" value="HAD_sf"/>
</dbReference>
<dbReference type="Gene3D" id="3.30.980.20">
    <property type="entry name" value="Putative mannosyl-3-phosphoglycerate phosphatase, domain 2"/>
    <property type="match status" value="1"/>
</dbReference>
<dbReference type="InterPro" id="IPR006379">
    <property type="entry name" value="HAD-SF_hydro_IIB"/>
</dbReference>
<evidence type="ECO:0000313" key="5">
    <source>
        <dbReference type="Proteomes" id="UP001379949"/>
    </source>
</evidence>
<dbReference type="PANTHER" id="PTHR10000:SF8">
    <property type="entry name" value="HAD SUPERFAMILY HYDROLASE-LIKE, TYPE 3"/>
    <property type="match status" value="1"/>
</dbReference>
<dbReference type="SFLD" id="SFLDG01142">
    <property type="entry name" value="C2.B.2:_Mannosyl-3-phosphoglyc"/>
    <property type="match status" value="1"/>
</dbReference>
<dbReference type="EMBL" id="JBAKAR010000007">
    <property type="protein sequence ID" value="MEL0613582.1"/>
    <property type="molecule type" value="Genomic_DNA"/>
</dbReference>
<evidence type="ECO:0000256" key="2">
    <source>
        <dbReference type="ARBA" id="ARBA00022801"/>
    </source>
</evidence>
<dbReference type="InterPro" id="IPR036412">
    <property type="entry name" value="HAD-like_sf"/>
</dbReference>
<proteinExistence type="predicted"/>
<dbReference type="Gene3D" id="3.40.50.1000">
    <property type="entry name" value="HAD superfamily/HAD-like"/>
    <property type="match status" value="1"/>
</dbReference>
<dbReference type="GO" id="GO:0016787">
    <property type="term" value="F:hydrolase activity"/>
    <property type="evidence" value="ECO:0007669"/>
    <property type="project" value="UniProtKB-KW"/>
</dbReference>
<reference evidence="4 5" key="1">
    <citation type="submission" date="2024-02" db="EMBL/GenBank/DDBJ databases">
        <title>Bacteria isolated from the canopy kelp, Nereocystis luetkeana.</title>
        <authorList>
            <person name="Pfister C.A."/>
            <person name="Younker I.T."/>
            <person name="Light S.H."/>
        </authorList>
    </citation>
    <scope>NUCLEOTIDE SEQUENCE [LARGE SCALE GENOMIC DNA]</scope>
    <source>
        <strain evidence="4 5">TI.4.07</strain>
    </source>
</reference>
<dbReference type="PANTHER" id="PTHR10000">
    <property type="entry name" value="PHOSPHOSERINE PHOSPHATASE"/>
    <property type="match status" value="1"/>
</dbReference>
<keyword evidence="2 4" id="KW-0378">Hydrolase</keyword>
<dbReference type="InterPro" id="IPR006381">
    <property type="entry name" value="HAD-SF-IIB-MPGP"/>
</dbReference>
<dbReference type="SFLD" id="SFLDS00003">
    <property type="entry name" value="Haloacid_Dehalogenase"/>
    <property type="match status" value="1"/>
</dbReference>
<dbReference type="RefSeq" id="WP_341567310.1">
    <property type="nucleotide sequence ID" value="NZ_JBAKAR010000007.1"/>
</dbReference>
<keyword evidence="3" id="KW-0460">Magnesium</keyword>
<keyword evidence="1" id="KW-0479">Metal-binding</keyword>
<dbReference type="SFLD" id="SFLDG01140">
    <property type="entry name" value="C2.B:_Phosphomannomutase_and_P"/>
    <property type="match status" value="1"/>
</dbReference>